<dbReference type="GO" id="GO:0007165">
    <property type="term" value="P:signal transduction"/>
    <property type="evidence" value="ECO:0007669"/>
    <property type="project" value="InterPro"/>
</dbReference>
<name>A0A2U1MMJ7_ARTAN</name>
<dbReference type="CDD" id="cd19821">
    <property type="entry name" value="Bbox1_BBX-like"/>
    <property type="match status" value="1"/>
</dbReference>
<keyword evidence="2" id="KW-0863">Zinc-finger</keyword>
<evidence type="ECO:0000313" key="8">
    <source>
        <dbReference type="Proteomes" id="UP000245207"/>
    </source>
</evidence>
<feature type="region of interest" description="Disordered" evidence="5">
    <location>
        <begin position="387"/>
        <end position="409"/>
    </location>
</feature>
<organism evidence="7 8">
    <name type="scientific">Artemisia annua</name>
    <name type="common">Sweet wormwood</name>
    <dbReference type="NCBI Taxonomy" id="35608"/>
    <lineage>
        <taxon>Eukaryota</taxon>
        <taxon>Viridiplantae</taxon>
        <taxon>Streptophyta</taxon>
        <taxon>Embryophyta</taxon>
        <taxon>Tracheophyta</taxon>
        <taxon>Spermatophyta</taxon>
        <taxon>Magnoliopsida</taxon>
        <taxon>eudicotyledons</taxon>
        <taxon>Gunneridae</taxon>
        <taxon>Pentapetalae</taxon>
        <taxon>asterids</taxon>
        <taxon>campanulids</taxon>
        <taxon>Asterales</taxon>
        <taxon>Asteraceae</taxon>
        <taxon>Asteroideae</taxon>
        <taxon>Anthemideae</taxon>
        <taxon>Artemisiinae</taxon>
        <taxon>Artemisia</taxon>
    </lineage>
</organism>
<sequence>MASTSTSSVQKRFKYDVFISFRGEDTRNTFVGHLYNALKQKGFVTYMDDKKIEKGETIKNQLMKSIEESRFFIIVFSKRYASSSWCLDELAKIMERQSNPEQTAFPVFYDVEPTEVRKQSHAFGEAFKEHENKEAAAAKKWREALKEAANLAGWELKTAANGNESKLIEEVVADISKKLSSVSSSVDRKLVGMEMRIKELLLSLEICTGDEGRVLELEYRGEVKSSKKQKVERECCFIGEATQKTGVAPSRGGLYCISRTLKNGSSVSSESYSLDANLCLICLYQFEPERMSTKIVARILNQALMAMPAPDFSLCLFLIPERVQMDEQFKTLILLSHYLEEKTALIFCIEDRALFCHDCDEPIHSAGSLAANHQRFLATRIRVALSSSSTQEPEKNQQEPPPPSTKNVAAVPQVVPVKTPTHQISRYNSPQWAVDDLLQFSDFESSDKQLEFGELEWLTNYGVFGDEAFPLRQGIRG</sequence>
<comment type="caution">
    <text evidence="7">The sequence shown here is derived from an EMBL/GenBank/DDBJ whole genome shotgun (WGS) entry which is preliminary data.</text>
</comment>
<dbReference type="PANTHER" id="PTHR32009:SF162">
    <property type="entry name" value="TIR DOMAIN-CONTAINING PROTEIN"/>
    <property type="match status" value="1"/>
</dbReference>
<dbReference type="GO" id="GO:0043022">
    <property type="term" value="F:ribosome binding"/>
    <property type="evidence" value="ECO:0007669"/>
    <property type="project" value="InterPro"/>
</dbReference>
<evidence type="ECO:0000256" key="1">
    <source>
        <dbReference type="ARBA" id="ARBA00022723"/>
    </source>
</evidence>
<dbReference type="InterPro" id="IPR016020">
    <property type="entry name" value="Transl_init_fac_sub12_N_euk"/>
</dbReference>
<dbReference type="GO" id="GO:0003743">
    <property type="term" value="F:translation initiation factor activity"/>
    <property type="evidence" value="ECO:0007669"/>
    <property type="project" value="InterPro"/>
</dbReference>
<dbReference type="InterPro" id="IPR035897">
    <property type="entry name" value="Toll_tir_struct_dom_sf"/>
</dbReference>
<keyword evidence="3" id="KW-0862">Zinc</keyword>
<evidence type="ECO:0000256" key="2">
    <source>
        <dbReference type="ARBA" id="ARBA00022771"/>
    </source>
</evidence>
<accession>A0A2U1MMJ7</accession>
<dbReference type="AlphaFoldDB" id="A0A2U1MMJ7"/>
<dbReference type="InterPro" id="IPR000157">
    <property type="entry name" value="TIR_dom"/>
</dbReference>
<evidence type="ECO:0000256" key="5">
    <source>
        <dbReference type="SAM" id="MobiDB-lite"/>
    </source>
</evidence>
<dbReference type="PANTHER" id="PTHR32009">
    <property type="entry name" value="TMV RESISTANCE PROTEIN N-LIKE"/>
    <property type="match status" value="1"/>
</dbReference>
<dbReference type="GO" id="GO:0008270">
    <property type="term" value="F:zinc ion binding"/>
    <property type="evidence" value="ECO:0007669"/>
    <property type="project" value="UniProtKB-KW"/>
</dbReference>
<dbReference type="SUPFAM" id="SSF52200">
    <property type="entry name" value="Toll/Interleukin receptor TIR domain"/>
    <property type="match status" value="1"/>
</dbReference>
<feature type="domain" description="TIR" evidence="6">
    <location>
        <begin position="13"/>
        <end position="179"/>
    </location>
</feature>
<reference evidence="7 8" key="1">
    <citation type="journal article" date="2018" name="Mol. Plant">
        <title>The genome of Artemisia annua provides insight into the evolution of Asteraceae family and artemisinin biosynthesis.</title>
        <authorList>
            <person name="Shen Q."/>
            <person name="Zhang L."/>
            <person name="Liao Z."/>
            <person name="Wang S."/>
            <person name="Yan T."/>
            <person name="Shi P."/>
            <person name="Liu M."/>
            <person name="Fu X."/>
            <person name="Pan Q."/>
            <person name="Wang Y."/>
            <person name="Lv Z."/>
            <person name="Lu X."/>
            <person name="Zhang F."/>
            <person name="Jiang W."/>
            <person name="Ma Y."/>
            <person name="Chen M."/>
            <person name="Hao X."/>
            <person name="Li L."/>
            <person name="Tang Y."/>
            <person name="Lv G."/>
            <person name="Zhou Y."/>
            <person name="Sun X."/>
            <person name="Brodelius P.E."/>
            <person name="Rose J.K.C."/>
            <person name="Tang K."/>
        </authorList>
    </citation>
    <scope>NUCLEOTIDE SEQUENCE [LARGE SCALE GENOMIC DNA]</scope>
    <source>
        <strain evidence="8">cv. Huhao1</strain>
        <tissue evidence="7">Leaf</tissue>
    </source>
</reference>
<keyword evidence="1" id="KW-0479">Metal-binding</keyword>
<dbReference type="GO" id="GO:0005852">
    <property type="term" value="C:eukaryotic translation initiation factor 3 complex"/>
    <property type="evidence" value="ECO:0007669"/>
    <property type="project" value="InterPro"/>
</dbReference>
<dbReference type="SUPFAM" id="SSF48371">
    <property type="entry name" value="ARM repeat"/>
    <property type="match status" value="1"/>
</dbReference>
<keyword evidence="7" id="KW-0675">Receptor</keyword>
<dbReference type="OrthoDB" id="1678688at2759"/>
<dbReference type="InterPro" id="IPR049808">
    <property type="entry name" value="CONSTANS-like_Bbox1"/>
</dbReference>
<dbReference type="Gene3D" id="3.40.50.10140">
    <property type="entry name" value="Toll/interleukin-1 receptor homology (TIR) domain"/>
    <property type="match status" value="1"/>
</dbReference>
<evidence type="ECO:0000259" key="6">
    <source>
        <dbReference type="PROSITE" id="PS50104"/>
    </source>
</evidence>
<evidence type="ECO:0000256" key="4">
    <source>
        <dbReference type="ARBA" id="ARBA00023027"/>
    </source>
</evidence>
<protein>
    <submittedName>
        <fullName evidence="7">Toll/interleukin-1 receptor (TIR) domain-containing protein</fullName>
    </submittedName>
</protein>
<dbReference type="PROSITE" id="PS50104">
    <property type="entry name" value="TIR"/>
    <property type="match status" value="1"/>
</dbReference>
<dbReference type="InterPro" id="IPR016024">
    <property type="entry name" value="ARM-type_fold"/>
</dbReference>
<dbReference type="SMART" id="SM00336">
    <property type="entry name" value="BBOX"/>
    <property type="match status" value="1"/>
</dbReference>
<dbReference type="EMBL" id="PKPP01004867">
    <property type="protein sequence ID" value="PWA62457.1"/>
    <property type="molecule type" value="Genomic_DNA"/>
</dbReference>
<evidence type="ECO:0000256" key="3">
    <source>
        <dbReference type="ARBA" id="ARBA00022833"/>
    </source>
</evidence>
<keyword evidence="4" id="KW-0520">NAD</keyword>
<evidence type="ECO:0000313" key="7">
    <source>
        <dbReference type="EMBL" id="PWA62457.1"/>
    </source>
</evidence>
<gene>
    <name evidence="7" type="ORF">CTI12_AA194030</name>
</gene>
<proteinExistence type="predicted"/>
<dbReference type="InterPro" id="IPR000315">
    <property type="entry name" value="Znf_B-box"/>
</dbReference>
<keyword evidence="8" id="KW-1185">Reference proteome</keyword>
<dbReference type="Pfam" id="PF01582">
    <property type="entry name" value="TIR"/>
    <property type="match status" value="1"/>
</dbReference>
<dbReference type="FunFam" id="3.40.50.10140:FF:000007">
    <property type="entry name" value="Disease resistance protein (TIR-NBS-LRR class)"/>
    <property type="match status" value="1"/>
</dbReference>
<dbReference type="GO" id="GO:0006446">
    <property type="term" value="P:regulation of translational initiation"/>
    <property type="evidence" value="ECO:0007669"/>
    <property type="project" value="InterPro"/>
</dbReference>
<dbReference type="Proteomes" id="UP000245207">
    <property type="component" value="Unassembled WGS sequence"/>
</dbReference>
<dbReference type="SMART" id="SM00255">
    <property type="entry name" value="TIR"/>
    <property type="match status" value="1"/>
</dbReference>
<dbReference type="Gene3D" id="1.25.40.250">
    <property type="entry name" value="ARM repeat, domain 1"/>
    <property type="match status" value="1"/>
</dbReference>